<dbReference type="Pfam" id="PF14237">
    <property type="entry name" value="GYF_2"/>
    <property type="match status" value="1"/>
</dbReference>
<sequence length="203" mass="23061">MAQTYILVIEGKPQGPFSIDQLKDLKVKPTDFIKTPEMDDYKEAQEIAELRTLFGFAKPSLLMQYYGSFDQRLLASVLDWFILFGVFVIIAFIVVLLFIQDKETRIIVSFSILGVIPLAKVIYHIVMESSAKQATYGKQMLKIKVVDINGDRISTGVAISRNLLKLLSALPFCLGYVIAFFNKKQQCLHDMLANTLVIKERLF</sequence>
<keyword evidence="3 6" id="KW-0812">Transmembrane</keyword>
<proteinExistence type="predicted"/>
<keyword evidence="5 6" id="KW-0472">Membrane</keyword>
<evidence type="ECO:0000256" key="1">
    <source>
        <dbReference type="ARBA" id="ARBA00004651"/>
    </source>
</evidence>
<keyword evidence="4 6" id="KW-1133">Transmembrane helix</keyword>
<feature type="transmembrane region" description="Helical" evidence="6">
    <location>
        <begin position="163"/>
        <end position="181"/>
    </location>
</feature>
<feature type="domain" description="RDD" evidence="7">
    <location>
        <begin position="66"/>
        <end position="194"/>
    </location>
</feature>
<comment type="caution">
    <text evidence="10">The sequence shown here is derived from an EMBL/GenBank/DDBJ whole genome shotgun (WGS) entry which is preliminary data.</text>
</comment>
<evidence type="ECO:0000313" key="12">
    <source>
        <dbReference type="Proteomes" id="UP000548326"/>
    </source>
</evidence>
<feature type="transmembrane region" description="Helical" evidence="6">
    <location>
        <begin position="106"/>
        <end position="126"/>
    </location>
</feature>
<evidence type="ECO:0000256" key="2">
    <source>
        <dbReference type="ARBA" id="ARBA00022475"/>
    </source>
</evidence>
<gene>
    <name evidence="10" type="ORF">HDF22_002094</name>
    <name evidence="9" type="ORF">HDF23_003737</name>
</gene>
<dbReference type="EMBL" id="JACHCA010000005">
    <property type="protein sequence ID" value="MBB6127981.1"/>
    <property type="molecule type" value="Genomic_DNA"/>
</dbReference>
<evidence type="ECO:0000259" key="7">
    <source>
        <dbReference type="Pfam" id="PF06271"/>
    </source>
</evidence>
<dbReference type="Proteomes" id="UP000548326">
    <property type="component" value="Unassembled WGS sequence"/>
</dbReference>
<reference evidence="11 12" key="1">
    <citation type="submission" date="2020-08" db="EMBL/GenBank/DDBJ databases">
        <title>Genomic Encyclopedia of Type Strains, Phase IV (KMG-V): Genome sequencing to study the core and pangenomes of soil and plant-associated prokaryotes.</title>
        <authorList>
            <person name="Whitman W."/>
        </authorList>
    </citation>
    <scope>NUCLEOTIDE SEQUENCE [LARGE SCALE GENOMIC DNA]</scope>
    <source>
        <strain evidence="9 11">ANJLi2</strain>
        <strain evidence="10 12">MP601</strain>
    </source>
</reference>
<dbReference type="OrthoDB" id="9793824at2"/>
<keyword evidence="11" id="KW-1185">Reference proteome</keyword>
<dbReference type="Proteomes" id="UP000541583">
    <property type="component" value="Unassembled WGS sequence"/>
</dbReference>
<evidence type="ECO:0000313" key="10">
    <source>
        <dbReference type="EMBL" id="MBB6127981.1"/>
    </source>
</evidence>
<feature type="domain" description="GYF" evidence="8">
    <location>
        <begin position="7"/>
        <end position="50"/>
    </location>
</feature>
<dbReference type="InterPro" id="IPR010432">
    <property type="entry name" value="RDD"/>
</dbReference>
<name>A0A1N7C6J6_9SPHI</name>
<feature type="transmembrane region" description="Helical" evidence="6">
    <location>
        <begin position="80"/>
        <end position="99"/>
    </location>
</feature>
<evidence type="ECO:0000313" key="9">
    <source>
        <dbReference type="EMBL" id="MBB6110976.1"/>
    </source>
</evidence>
<dbReference type="InterPro" id="IPR051791">
    <property type="entry name" value="Pra-immunoreactive"/>
</dbReference>
<dbReference type="STRING" id="354630.SAMN05421821_1098"/>
<evidence type="ECO:0000256" key="6">
    <source>
        <dbReference type="SAM" id="Phobius"/>
    </source>
</evidence>
<accession>A0A1N7C6J6</accession>
<dbReference type="EMBL" id="JACHCB010000009">
    <property type="protein sequence ID" value="MBB6110976.1"/>
    <property type="molecule type" value="Genomic_DNA"/>
</dbReference>
<keyword evidence="2" id="KW-1003">Cell membrane</keyword>
<dbReference type="GO" id="GO:0005886">
    <property type="term" value="C:plasma membrane"/>
    <property type="evidence" value="ECO:0007669"/>
    <property type="project" value="UniProtKB-SubCell"/>
</dbReference>
<dbReference type="Pfam" id="PF06271">
    <property type="entry name" value="RDD"/>
    <property type="match status" value="1"/>
</dbReference>
<organism evidence="10 12">
    <name type="scientific">Mucilaginibacter lappiensis</name>
    <dbReference type="NCBI Taxonomy" id="354630"/>
    <lineage>
        <taxon>Bacteria</taxon>
        <taxon>Pseudomonadati</taxon>
        <taxon>Bacteroidota</taxon>
        <taxon>Sphingobacteriia</taxon>
        <taxon>Sphingobacteriales</taxon>
        <taxon>Sphingobacteriaceae</taxon>
        <taxon>Mucilaginibacter</taxon>
    </lineage>
</organism>
<dbReference type="PANTHER" id="PTHR36115:SF4">
    <property type="entry name" value="MEMBRANE PROTEIN"/>
    <property type="match status" value="1"/>
</dbReference>
<comment type="subcellular location">
    <subcellularLocation>
        <location evidence="1">Cell membrane</location>
        <topology evidence="1">Multi-pass membrane protein</topology>
    </subcellularLocation>
</comment>
<protein>
    <submittedName>
        <fullName evidence="9 10">RDD family membrane protein YckC</fullName>
    </submittedName>
</protein>
<dbReference type="RefSeq" id="WP_076374580.1">
    <property type="nucleotide sequence ID" value="NZ_FTMG01000009.1"/>
</dbReference>
<evidence type="ECO:0000256" key="5">
    <source>
        <dbReference type="ARBA" id="ARBA00023136"/>
    </source>
</evidence>
<dbReference type="AlphaFoldDB" id="A0A1N7C6J6"/>
<evidence type="ECO:0000256" key="3">
    <source>
        <dbReference type="ARBA" id="ARBA00022692"/>
    </source>
</evidence>
<evidence type="ECO:0000259" key="8">
    <source>
        <dbReference type="Pfam" id="PF14237"/>
    </source>
</evidence>
<evidence type="ECO:0000256" key="4">
    <source>
        <dbReference type="ARBA" id="ARBA00022989"/>
    </source>
</evidence>
<evidence type="ECO:0000313" key="11">
    <source>
        <dbReference type="Proteomes" id="UP000541583"/>
    </source>
</evidence>
<dbReference type="InterPro" id="IPR025640">
    <property type="entry name" value="GYF_2"/>
</dbReference>
<dbReference type="PANTHER" id="PTHR36115">
    <property type="entry name" value="PROLINE-RICH ANTIGEN HOMOLOG-RELATED"/>
    <property type="match status" value="1"/>
</dbReference>